<feature type="region of interest" description="Disordered" evidence="1">
    <location>
        <begin position="98"/>
        <end position="163"/>
    </location>
</feature>
<proteinExistence type="predicted"/>
<evidence type="ECO:0000313" key="3">
    <source>
        <dbReference type="Proteomes" id="UP000479710"/>
    </source>
</evidence>
<keyword evidence="3" id="KW-1185">Reference proteome</keyword>
<reference evidence="2 3" key="1">
    <citation type="submission" date="2019-11" db="EMBL/GenBank/DDBJ databases">
        <title>Whole genome sequence of Oryza granulata.</title>
        <authorList>
            <person name="Li W."/>
        </authorList>
    </citation>
    <scope>NUCLEOTIDE SEQUENCE [LARGE SCALE GENOMIC DNA]</scope>
    <source>
        <strain evidence="3">cv. Menghai</strain>
        <tissue evidence="2">Leaf</tissue>
    </source>
</reference>
<gene>
    <name evidence="2" type="ORF">E2562_018701</name>
</gene>
<evidence type="ECO:0000256" key="1">
    <source>
        <dbReference type="SAM" id="MobiDB-lite"/>
    </source>
</evidence>
<name>A0A6G1EMP9_9ORYZ</name>
<accession>A0A6G1EMP9</accession>
<evidence type="ECO:0000313" key="2">
    <source>
        <dbReference type="EMBL" id="KAF0925897.1"/>
    </source>
</evidence>
<protein>
    <submittedName>
        <fullName evidence="2">Uncharacterized protein</fullName>
    </submittedName>
</protein>
<dbReference type="Proteomes" id="UP000479710">
    <property type="component" value="Unassembled WGS sequence"/>
</dbReference>
<dbReference type="EMBL" id="SPHZ02000003">
    <property type="protein sequence ID" value="KAF0925897.1"/>
    <property type="molecule type" value="Genomic_DNA"/>
</dbReference>
<feature type="compositionally biased region" description="Basic and acidic residues" evidence="1">
    <location>
        <begin position="135"/>
        <end position="149"/>
    </location>
</feature>
<dbReference type="AlphaFoldDB" id="A0A6G1EMP9"/>
<comment type="caution">
    <text evidence="2">The sequence shown here is derived from an EMBL/GenBank/DDBJ whole genome shotgun (WGS) entry which is preliminary data.</text>
</comment>
<sequence length="170" mass="18107">MVWCYDQGFSSNGFNGSRTSKITFADLAGPDSDELDRGLGLGSWRSRCMQGSVDYRMQQYCSSQCFDGEARQWGDGALARWWGDGVAVVGSGVGRRWGAGVTGDRAGRQGSAGDGATGRRDSAGARGDGATGRWGRHDKATGQRRREGRWGSTPTRGATGRLGDILSCDN</sequence>
<organism evidence="2 3">
    <name type="scientific">Oryza meyeriana var. granulata</name>
    <dbReference type="NCBI Taxonomy" id="110450"/>
    <lineage>
        <taxon>Eukaryota</taxon>
        <taxon>Viridiplantae</taxon>
        <taxon>Streptophyta</taxon>
        <taxon>Embryophyta</taxon>
        <taxon>Tracheophyta</taxon>
        <taxon>Spermatophyta</taxon>
        <taxon>Magnoliopsida</taxon>
        <taxon>Liliopsida</taxon>
        <taxon>Poales</taxon>
        <taxon>Poaceae</taxon>
        <taxon>BOP clade</taxon>
        <taxon>Oryzoideae</taxon>
        <taxon>Oryzeae</taxon>
        <taxon>Oryzinae</taxon>
        <taxon>Oryza</taxon>
        <taxon>Oryza meyeriana</taxon>
    </lineage>
</organism>